<feature type="signal peptide" evidence="2">
    <location>
        <begin position="1"/>
        <end position="18"/>
    </location>
</feature>
<dbReference type="PANTHER" id="PTHR46732:SF8">
    <property type="entry name" value="ATP-DEPENDENT PROTEASE LA (LON) DOMAIN PROTEIN"/>
    <property type="match status" value="1"/>
</dbReference>
<dbReference type="Pfam" id="PF02190">
    <property type="entry name" value="LON_substr_bdg"/>
    <property type="match status" value="1"/>
</dbReference>
<keyword evidence="5" id="KW-1185">Reference proteome</keyword>
<dbReference type="Proteomes" id="UP001295423">
    <property type="component" value="Unassembled WGS sequence"/>
</dbReference>
<name>A0AAD2FMI3_9STRA</name>
<gene>
    <name evidence="4" type="ORF">CYCCA115_LOCUS10039</name>
</gene>
<organism evidence="4 5">
    <name type="scientific">Cylindrotheca closterium</name>
    <dbReference type="NCBI Taxonomy" id="2856"/>
    <lineage>
        <taxon>Eukaryota</taxon>
        <taxon>Sar</taxon>
        <taxon>Stramenopiles</taxon>
        <taxon>Ochrophyta</taxon>
        <taxon>Bacillariophyta</taxon>
        <taxon>Bacillariophyceae</taxon>
        <taxon>Bacillariophycidae</taxon>
        <taxon>Bacillariales</taxon>
        <taxon>Bacillariaceae</taxon>
        <taxon>Cylindrotheca</taxon>
    </lineage>
</organism>
<evidence type="ECO:0000259" key="3">
    <source>
        <dbReference type="PROSITE" id="PS51787"/>
    </source>
</evidence>
<feature type="region of interest" description="Disordered" evidence="1">
    <location>
        <begin position="30"/>
        <end position="61"/>
    </location>
</feature>
<dbReference type="PANTHER" id="PTHR46732">
    <property type="entry name" value="ATP-DEPENDENT PROTEASE LA (LON) DOMAIN PROTEIN"/>
    <property type="match status" value="1"/>
</dbReference>
<dbReference type="PROSITE" id="PS51787">
    <property type="entry name" value="LON_N"/>
    <property type="match status" value="1"/>
</dbReference>
<evidence type="ECO:0000313" key="4">
    <source>
        <dbReference type="EMBL" id="CAJ1945897.1"/>
    </source>
</evidence>
<dbReference type="InterPro" id="IPR046336">
    <property type="entry name" value="Lon_prtase_N_sf"/>
</dbReference>
<dbReference type="EMBL" id="CAKOGP040001557">
    <property type="protein sequence ID" value="CAJ1945897.1"/>
    <property type="molecule type" value="Genomic_DNA"/>
</dbReference>
<feature type="chain" id="PRO_5041980214" description="Lon N-terminal domain-containing protein" evidence="2">
    <location>
        <begin position="19"/>
        <end position="324"/>
    </location>
</feature>
<keyword evidence="2" id="KW-0732">Signal</keyword>
<protein>
    <recommendedName>
        <fullName evidence="3">Lon N-terminal domain-containing protein</fullName>
    </recommendedName>
</protein>
<dbReference type="AlphaFoldDB" id="A0AAD2FMI3"/>
<dbReference type="SUPFAM" id="SSF88697">
    <property type="entry name" value="PUA domain-like"/>
    <property type="match status" value="1"/>
</dbReference>
<feature type="domain" description="Lon N-terminal" evidence="3">
    <location>
        <begin position="71"/>
        <end position="324"/>
    </location>
</feature>
<dbReference type="Gene3D" id="2.30.130.40">
    <property type="entry name" value="LON domain-like"/>
    <property type="match status" value="1"/>
</dbReference>
<evidence type="ECO:0000256" key="2">
    <source>
        <dbReference type="SAM" id="SignalP"/>
    </source>
</evidence>
<accession>A0AAD2FMI3</accession>
<dbReference type="InterPro" id="IPR015947">
    <property type="entry name" value="PUA-like_sf"/>
</dbReference>
<proteinExistence type="predicted"/>
<evidence type="ECO:0000313" key="5">
    <source>
        <dbReference type="Proteomes" id="UP001295423"/>
    </source>
</evidence>
<feature type="region of interest" description="Disordered" evidence="1">
    <location>
        <begin position="210"/>
        <end position="229"/>
    </location>
</feature>
<dbReference type="InterPro" id="IPR003111">
    <property type="entry name" value="Lon_prtase_N"/>
</dbReference>
<comment type="caution">
    <text evidence="4">The sequence shown here is derived from an EMBL/GenBank/DDBJ whole genome shotgun (WGS) entry which is preliminary data.</text>
</comment>
<sequence>MVAIVSSIVAAAFLTSRCYYDHANTNSSCSNKHSTSALHQHLHDQEQEQNNNGKESSPTNHPIILSSIMELPLFPLRKSVRVPSDSLTLNLYEERYLAMSESILHNTDKLFGTIYSSDKPQIVKQGKGVIVPLLEEGDVGVICLVKDDDWKDELVPTRDPLYQRRRIQLNAVAVARFQILEIINDGIGQQQPSFIQAKVALLQDDENLTRKDDRATNEDDEDDSKDSMEREMWKRVLAKEREIGATSALVDQVASLLLSPDIDDATKRVQSSCCCCSENDQIRCEAFSFAAAKLLLGASRPQQIQELLQMTSTQERLKRTLEWS</sequence>
<reference evidence="4" key="1">
    <citation type="submission" date="2023-08" db="EMBL/GenBank/DDBJ databases">
        <authorList>
            <person name="Audoor S."/>
            <person name="Bilcke G."/>
        </authorList>
    </citation>
    <scope>NUCLEOTIDE SEQUENCE</scope>
</reference>
<evidence type="ECO:0000256" key="1">
    <source>
        <dbReference type="SAM" id="MobiDB-lite"/>
    </source>
</evidence>